<evidence type="ECO:0000313" key="3">
    <source>
        <dbReference type="Proteomes" id="UP001486888"/>
    </source>
</evidence>
<keyword evidence="3" id="KW-1185">Reference proteome</keyword>
<evidence type="ECO:0000313" key="2">
    <source>
        <dbReference type="EMBL" id="XAO47371.1"/>
    </source>
</evidence>
<dbReference type="SUPFAM" id="SSF55729">
    <property type="entry name" value="Acyl-CoA N-acyltransferases (Nat)"/>
    <property type="match status" value="1"/>
</dbReference>
<dbReference type="AlphaFoldDB" id="A0AAU6WJE8"/>
<evidence type="ECO:0000259" key="1">
    <source>
        <dbReference type="PROSITE" id="PS51186"/>
    </source>
</evidence>
<proteinExistence type="predicted"/>
<feature type="domain" description="N-acetyltransferase" evidence="1">
    <location>
        <begin position="1"/>
        <end position="160"/>
    </location>
</feature>
<reference evidence="2 3" key="1">
    <citation type="submission" date="2023-05" db="EMBL/GenBank/DDBJ databases">
        <title>Glutamicibacter sp. B1, complete genome.</title>
        <authorList>
            <person name="Long Y.H."/>
            <person name="Fang T."/>
            <person name="Li X.Y."/>
        </authorList>
    </citation>
    <scope>NUCLEOTIDE SEQUENCE [LARGE SCALE GENOMIC DNA]</scope>
    <source>
        <strain evidence="2 3">B1</strain>
    </source>
</reference>
<organism evidence="2 3">
    <name type="scientific">Glutamicibacter ectropisis</name>
    <dbReference type="NCBI Taxonomy" id="3046593"/>
    <lineage>
        <taxon>Bacteria</taxon>
        <taxon>Bacillati</taxon>
        <taxon>Actinomycetota</taxon>
        <taxon>Actinomycetes</taxon>
        <taxon>Micrococcales</taxon>
        <taxon>Micrococcaceae</taxon>
        <taxon>Glutamicibacter</taxon>
    </lineage>
</organism>
<dbReference type="EMBL" id="CP125942">
    <property type="protein sequence ID" value="XAO47371.1"/>
    <property type="molecule type" value="Genomic_DNA"/>
</dbReference>
<dbReference type="InterPro" id="IPR016181">
    <property type="entry name" value="Acyl_CoA_acyltransferase"/>
</dbReference>
<dbReference type="RefSeq" id="WP_345474349.1">
    <property type="nucleotide sequence ID" value="NZ_CP125942.1"/>
</dbReference>
<sequence>MADAKELASLHVRCWKETYSQLLPDGFFSAEHQQQRLSMWQRILTDTNPDFRIALACNQEGSLVGFAFAAACSPDMEERPAGIERQLYSLYLLSDHHGSGAGQQLLDAVLGDQPALLWVAEQNPRAIAFYQRNGFVFDGQTVQDPLAPLITDARMVRLAPRA</sequence>
<dbReference type="KEGG" id="gey:QMQ05_07620"/>
<dbReference type="Pfam" id="PF00583">
    <property type="entry name" value="Acetyltransf_1"/>
    <property type="match status" value="1"/>
</dbReference>
<dbReference type="PROSITE" id="PS51186">
    <property type="entry name" value="GNAT"/>
    <property type="match status" value="1"/>
</dbReference>
<gene>
    <name evidence="2" type="ORF">QMQ05_07620</name>
</gene>
<name>A0AAU6WJE8_9MICC</name>
<dbReference type="Proteomes" id="UP001486888">
    <property type="component" value="Chromosome"/>
</dbReference>
<dbReference type="Gene3D" id="3.40.630.30">
    <property type="match status" value="1"/>
</dbReference>
<protein>
    <submittedName>
        <fullName evidence="2">GNAT family N-acetyltransferase</fullName>
    </submittedName>
</protein>
<dbReference type="InterPro" id="IPR000182">
    <property type="entry name" value="GNAT_dom"/>
</dbReference>
<accession>A0AAU6WJE8</accession>
<dbReference type="GO" id="GO:0016747">
    <property type="term" value="F:acyltransferase activity, transferring groups other than amino-acyl groups"/>
    <property type="evidence" value="ECO:0007669"/>
    <property type="project" value="InterPro"/>
</dbReference>